<protein>
    <submittedName>
        <fullName evidence="4">Chaperonin (GroEL, HSPD1)</fullName>
    </submittedName>
</protein>
<dbReference type="InterPro" id="IPR002423">
    <property type="entry name" value="Cpn60/GroEL/TCP-1"/>
</dbReference>
<dbReference type="GO" id="GO:0005524">
    <property type="term" value="F:ATP binding"/>
    <property type="evidence" value="ECO:0007669"/>
    <property type="project" value="InterPro"/>
</dbReference>
<evidence type="ECO:0000256" key="3">
    <source>
        <dbReference type="RuleBase" id="RU000418"/>
    </source>
</evidence>
<organism evidence="4">
    <name type="scientific">uncultured marine group II/III euryarchaeote KM3_13_C08</name>
    <dbReference type="NCBI Taxonomy" id="1457871"/>
    <lineage>
        <taxon>Archaea</taxon>
        <taxon>Methanobacteriati</taxon>
        <taxon>Methanobacteriota</taxon>
        <taxon>environmental samples</taxon>
    </lineage>
</organism>
<reference evidence="4" key="1">
    <citation type="journal article" date="2014" name="Genome Biol. Evol.">
        <title>Pangenome evidence for extensive interdomain horizontal transfer affecting lineage core and shell genes in uncultured planktonic thaumarchaeota and euryarchaeota.</title>
        <authorList>
            <person name="Deschamps P."/>
            <person name="Zivanovic Y."/>
            <person name="Moreira D."/>
            <person name="Rodriguez-Valera F."/>
            <person name="Lopez-Garcia P."/>
        </authorList>
    </citation>
    <scope>NUCLEOTIDE SEQUENCE</scope>
</reference>
<evidence type="ECO:0000256" key="2">
    <source>
        <dbReference type="ARBA" id="ARBA00023186"/>
    </source>
</evidence>
<evidence type="ECO:0000313" key="4">
    <source>
        <dbReference type="EMBL" id="AIF00830.1"/>
    </source>
</evidence>
<dbReference type="Gene3D" id="1.10.560.10">
    <property type="entry name" value="GroEL-like equatorial domain"/>
    <property type="match status" value="1"/>
</dbReference>
<dbReference type="Pfam" id="PF00118">
    <property type="entry name" value="Cpn60_TCP1"/>
    <property type="match status" value="1"/>
</dbReference>
<dbReference type="NCBIfam" id="NF009488">
    <property type="entry name" value="PRK12850.1"/>
    <property type="match status" value="1"/>
</dbReference>
<sequence length="549" mass="57343">MAKQMIYGEEARKKLLDGITAATDAIKVTLGPKARTVVLDKSFGSPTIINDGVTIAKDIELPDAYENMGAQLVKEVASKAQDNAGDGTSTAAILAQSLSAYGLRNVSAGMSPVNLRSGFDKAIETVVSELKSASKPVVSGEVIEQVASISANNDSEIGSLIANAVEKVGHDGIITVEEAKSMETSLKVVEGMEFDKGYVSPYMITDREKREAVLENPKILFTDHTISSAQDLIPALEVAVKQSKSPLLVVSKDLEGEALATLVLNVASKVVKACAVKAPGFGDEQGEQLEDLAILTGGTVMVKDQGSELKDITEMHLGTAEKVIIGKNKTTIISGGGDKKGIDQRVSILRSQAKVSTSKWDKEKLDKRIGRLSGGVAILEIGAATETEMKEKKARVDDALNATRAAMAEGVVAGGGVALLRASESLDKIAGKLSDEESVGVKIVRDALAIPSRQIAENAGEDGSVVVSKIKEGKGNFGFNARTNTYEDLMKAGVVDPVKVTRNAIQAAGSIAGLVLTTETLVSDIPEEGGGAMPAMPDMGGMGGMGGMM</sequence>
<gene>
    <name evidence="4" type="primary">HSPD1</name>
    <name evidence="4" type="synonym">groEL</name>
</gene>
<name>A0A075GBY3_9EURY</name>
<dbReference type="NCBIfam" id="NF009487">
    <property type="entry name" value="PRK12849.1"/>
    <property type="match status" value="1"/>
</dbReference>
<dbReference type="SUPFAM" id="SSF48592">
    <property type="entry name" value="GroEL equatorial domain-like"/>
    <property type="match status" value="1"/>
</dbReference>
<dbReference type="NCBIfam" id="NF009489">
    <property type="entry name" value="PRK12851.1"/>
    <property type="match status" value="1"/>
</dbReference>
<dbReference type="AlphaFoldDB" id="A0A075GBY3"/>
<comment type="similarity">
    <text evidence="1 3">Belongs to the chaperonin (HSP60) family.</text>
</comment>
<accession>A0A075GBY3</accession>
<dbReference type="NCBIfam" id="TIGR02348">
    <property type="entry name" value="GroEL"/>
    <property type="match status" value="1"/>
</dbReference>
<dbReference type="GO" id="GO:0140662">
    <property type="term" value="F:ATP-dependent protein folding chaperone"/>
    <property type="evidence" value="ECO:0007669"/>
    <property type="project" value="InterPro"/>
</dbReference>
<dbReference type="NCBIfam" id="NF000592">
    <property type="entry name" value="PRK00013.1"/>
    <property type="match status" value="1"/>
</dbReference>
<dbReference type="PRINTS" id="PR00298">
    <property type="entry name" value="CHAPERONIN60"/>
</dbReference>
<keyword evidence="2" id="KW-0143">Chaperone</keyword>
<dbReference type="InterPro" id="IPR027413">
    <property type="entry name" value="GROEL-like_equatorial_sf"/>
</dbReference>
<dbReference type="InterPro" id="IPR027409">
    <property type="entry name" value="GroEL-like_apical_dom_sf"/>
</dbReference>
<dbReference type="SUPFAM" id="SSF52029">
    <property type="entry name" value="GroEL apical domain-like"/>
    <property type="match status" value="1"/>
</dbReference>
<dbReference type="Gene3D" id="3.30.260.10">
    <property type="entry name" value="TCP-1-like chaperonin intermediate domain"/>
    <property type="match status" value="1"/>
</dbReference>
<proteinExistence type="inferred from homology"/>
<dbReference type="EMBL" id="KF900603">
    <property type="protein sequence ID" value="AIF00830.1"/>
    <property type="molecule type" value="Genomic_DNA"/>
</dbReference>
<dbReference type="InterPro" id="IPR001844">
    <property type="entry name" value="Cpn60/GroEL"/>
</dbReference>
<dbReference type="HAMAP" id="MF_00600">
    <property type="entry name" value="CH60"/>
    <property type="match status" value="1"/>
</dbReference>
<evidence type="ECO:0000256" key="1">
    <source>
        <dbReference type="ARBA" id="ARBA00006607"/>
    </source>
</evidence>
<dbReference type="CDD" id="cd03344">
    <property type="entry name" value="GroEL"/>
    <property type="match status" value="1"/>
</dbReference>
<dbReference type="InterPro" id="IPR027410">
    <property type="entry name" value="TCP-1-like_intermed_sf"/>
</dbReference>
<dbReference type="Gene3D" id="3.50.7.10">
    <property type="entry name" value="GroEL"/>
    <property type="match status" value="1"/>
</dbReference>
<dbReference type="SUPFAM" id="SSF54849">
    <property type="entry name" value="GroEL-intermediate domain like"/>
    <property type="match status" value="1"/>
</dbReference>
<dbReference type="GO" id="GO:0042026">
    <property type="term" value="P:protein refolding"/>
    <property type="evidence" value="ECO:0007669"/>
    <property type="project" value="InterPro"/>
</dbReference>
<dbReference type="PANTHER" id="PTHR45633">
    <property type="entry name" value="60 KDA HEAT SHOCK PROTEIN, MITOCHONDRIAL"/>
    <property type="match status" value="1"/>
</dbReference>
<dbReference type="FunFam" id="3.50.7.10:FF:000001">
    <property type="entry name" value="60 kDa chaperonin"/>
    <property type="match status" value="1"/>
</dbReference>